<dbReference type="GeneID" id="25339133"/>
<evidence type="ECO:0000256" key="1">
    <source>
        <dbReference type="SAM" id="MobiDB-lite"/>
    </source>
</evidence>
<feature type="region of interest" description="Disordered" evidence="1">
    <location>
        <begin position="80"/>
        <end position="131"/>
    </location>
</feature>
<feature type="region of interest" description="Disordered" evidence="1">
    <location>
        <begin position="242"/>
        <end position="303"/>
    </location>
</feature>
<keyword evidence="2" id="KW-0472">Membrane</keyword>
<dbReference type="OMA" id="CNCLMDE"/>
<evidence type="ECO:0000313" key="4">
    <source>
        <dbReference type="Proteomes" id="UP000030763"/>
    </source>
</evidence>
<dbReference type="OrthoDB" id="619536at2759"/>
<keyword evidence="2" id="KW-0812">Transmembrane</keyword>
<sequence length="890" mass="97547">MLAHMLRFLQGSKVNSTCRSPGDRESLHHAHDSSSADCQPFQHADESNSNANVAKDDGKRRGIFGFLKLHSDCPSKAALRACPPSPRTSSAAETNAYDEHEGDTRWQSAETDDRKPNDSCSPPDSSNDSSTSGAGACSELYCPACGELGGALLCHECGPRPDNTFLRHYRRSYLYKALDILLSLAEFVGRSLLCVGSMLSKYLCTGGGKSEANEDAGVGGFKARRAAPSGLQLTEGACRAVRRRPGKGTQQKCSPNSDIQGPTDEQRQSVQHDTTEAAGKETNKQRQQEECKGNKLTPPPLRDPGSVTHKFWATVNFLEDLFVSLSLRHPLSGWLSWSLLSIGFYCVLNCMLWPLLILFFVYRRIRFYAWEAAVRLRRSIVFSDDLLAQLQRQQQQQLTSSRGWGLIPLPVPRGVGSKGVAPIEILSLMESQEKLFFSMPWMAVTGFSYCERLSFQELCMAITQKLLKPKQEFACLANCTGGSDFLDQLPVSAFLHPRLLARVQRVMGRYCWVRQPGFKVSQQVIKFTKKGINVLRKQRCAAKGEPEEGSKSGEENSCFCRSAAECNCLMDEADVLCLVNEALSQPLDPMKPLWQFLYLENVIMPPNPAENPLQKERIGSAVVFRMHHAVGDGISITRMFLKDFLCSSPANPGCSINDRPFYPIDATEESFLQDKTTSGGDGVEGAASSLSRASISNQPVSATHKCEEGTPVSAASTSTMWTVSGLSLKACVDGCDATTEKCMQRSSQAVGGAPTNGGPVTVAAAAQVGAAQKPPVSICSIPNTVFWRLFVALRFALQLPFYGAGMAMLLSYDELLKAPRSGSANRTRIAPPICLSLQELKDLKTRLIVALAKQQQQQQQQQQEQQHDARGPRSTKTLPKKFCPPYGDVP</sequence>
<proteinExistence type="predicted"/>
<evidence type="ECO:0000256" key="2">
    <source>
        <dbReference type="SAM" id="Phobius"/>
    </source>
</evidence>
<feature type="region of interest" description="Disordered" evidence="1">
    <location>
        <begin position="854"/>
        <end position="890"/>
    </location>
</feature>
<name>U6MA47_EIMMA</name>
<accession>U6MA47</accession>
<evidence type="ECO:0000313" key="3">
    <source>
        <dbReference type="EMBL" id="CDJ58515.1"/>
    </source>
</evidence>
<dbReference type="AlphaFoldDB" id="U6MA47"/>
<feature type="region of interest" description="Disordered" evidence="1">
    <location>
        <begin position="14"/>
        <end position="57"/>
    </location>
</feature>
<feature type="compositionally biased region" description="Polar residues" evidence="1">
    <location>
        <begin position="248"/>
        <end position="260"/>
    </location>
</feature>
<gene>
    <name evidence="3" type="ORF">EMWEY_00051470</name>
</gene>
<keyword evidence="4" id="KW-1185">Reference proteome</keyword>
<dbReference type="VEuPathDB" id="ToxoDB:EMWEY_00051470"/>
<evidence type="ECO:0008006" key="5">
    <source>
        <dbReference type="Google" id="ProtNLM"/>
    </source>
</evidence>
<reference evidence="3" key="2">
    <citation type="submission" date="2013-10" db="EMBL/GenBank/DDBJ databases">
        <authorList>
            <person name="Aslett M."/>
        </authorList>
    </citation>
    <scope>NUCLEOTIDE SEQUENCE [LARGE SCALE GENOMIC DNA]</scope>
    <source>
        <strain evidence="3">Weybridge</strain>
    </source>
</reference>
<feature type="compositionally biased region" description="Low complexity" evidence="1">
    <location>
        <begin position="118"/>
        <end position="131"/>
    </location>
</feature>
<feature type="compositionally biased region" description="Low complexity" evidence="1">
    <location>
        <begin position="854"/>
        <end position="864"/>
    </location>
</feature>
<feature type="compositionally biased region" description="Basic and acidic residues" evidence="1">
    <location>
        <begin position="273"/>
        <end position="293"/>
    </location>
</feature>
<organism evidence="3 4">
    <name type="scientific">Eimeria maxima</name>
    <name type="common">Coccidian parasite</name>
    <dbReference type="NCBI Taxonomy" id="5804"/>
    <lineage>
        <taxon>Eukaryota</taxon>
        <taxon>Sar</taxon>
        <taxon>Alveolata</taxon>
        <taxon>Apicomplexa</taxon>
        <taxon>Conoidasida</taxon>
        <taxon>Coccidia</taxon>
        <taxon>Eucoccidiorida</taxon>
        <taxon>Eimeriorina</taxon>
        <taxon>Eimeriidae</taxon>
        <taxon>Eimeria</taxon>
    </lineage>
</organism>
<dbReference type="EMBL" id="HG719698">
    <property type="protein sequence ID" value="CDJ58515.1"/>
    <property type="molecule type" value="Genomic_DNA"/>
</dbReference>
<protein>
    <recommendedName>
        <fullName evidence="5">O-acyltransferase WSD1 C-terminal domain-containing protein</fullName>
    </recommendedName>
</protein>
<reference evidence="3" key="1">
    <citation type="submission" date="2013-10" db="EMBL/GenBank/DDBJ databases">
        <title>Genomic analysis of the causative agents of coccidiosis in chickens.</title>
        <authorList>
            <person name="Reid A.J."/>
            <person name="Blake D."/>
            <person name="Billington K."/>
            <person name="Browne H."/>
            <person name="Dunn M."/>
            <person name="Hung S."/>
            <person name="Kawahara F."/>
            <person name="Miranda-Saavedra D."/>
            <person name="Mourier T."/>
            <person name="Nagra H."/>
            <person name="Otto T.D."/>
            <person name="Rawlings N."/>
            <person name="Sanchez A."/>
            <person name="Sanders M."/>
            <person name="Subramaniam C."/>
            <person name="Tay Y."/>
            <person name="Dear P."/>
            <person name="Doerig C."/>
            <person name="Gruber A."/>
            <person name="Parkinson J."/>
            <person name="Shirley M."/>
            <person name="Wan K.L."/>
            <person name="Berriman M."/>
            <person name="Tomley F."/>
            <person name="Pain A."/>
        </authorList>
    </citation>
    <scope>NUCLEOTIDE SEQUENCE [LARGE SCALE GENOMIC DNA]</scope>
    <source>
        <strain evidence="3">Weybridge</strain>
    </source>
</reference>
<keyword evidence="2" id="KW-1133">Transmembrane helix</keyword>
<feature type="compositionally biased region" description="Basic and acidic residues" evidence="1">
    <location>
        <begin position="21"/>
        <end position="34"/>
    </location>
</feature>
<feature type="transmembrane region" description="Helical" evidence="2">
    <location>
        <begin position="334"/>
        <end position="362"/>
    </location>
</feature>
<dbReference type="RefSeq" id="XP_013335161.1">
    <property type="nucleotide sequence ID" value="XM_013479707.1"/>
</dbReference>
<dbReference type="Proteomes" id="UP000030763">
    <property type="component" value="Unassembled WGS sequence"/>
</dbReference>